<name>A0A3B0X5H3_9ZZZZ</name>
<accession>A0A3B0X5H3</accession>
<evidence type="ECO:0000313" key="2">
    <source>
        <dbReference type="EMBL" id="VAW59840.1"/>
    </source>
</evidence>
<dbReference type="EMBL" id="UOFH01000109">
    <property type="protein sequence ID" value="VAW59840.1"/>
    <property type="molecule type" value="Genomic_DNA"/>
</dbReference>
<reference evidence="2" key="1">
    <citation type="submission" date="2018-06" db="EMBL/GenBank/DDBJ databases">
        <authorList>
            <person name="Zhirakovskaya E."/>
        </authorList>
    </citation>
    <scope>NUCLEOTIDE SEQUENCE</scope>
</reference>
<gene>
    <name evidence="2" type="ORF">MNBD_GAMMA08-1000</name>
</gene>
<evidence type="ECO:0000256" key="1">
    <source>
        <dbReference type="SAM" id="MobiDB-lite"/>
    </source>
</evidence>
<organism evidence="2">
    <name type="scientific">hydrothermal vent metagenome</name>
    <dbReference type="NCBI Taxonomy" id="652676"/>
    <lineage>
        <taxon>unclassified sequences</taxon>
        <taxon>metagenomes</taxon>
        <taxon>ecological metagenomes</taxon>
    </lineage>
</organism>
<feature type="region of interest" description="Disordered" evidence="1">
    <location>
        <begin position="27"/>
        <end position="46"/>
    </location>
</feature>
<proteinExistence type="predicted"/>
<dbReference type="AlphaFoldDB" id="A0A3B0X5H3"/>
<feature type="non-terminal residue" evidence="2">
    <location>
        <position position="1"/>
    </location>
</feature>
<protein>
    <submittedName>
        <fullName evidence="2">Uncharacterized protein</fullName>
    </submittedName>
</protein>
<feature type="compositionally biased region" description="Gly residues" evidence="1">
    <location>
        <begin position="34"/>
        <end position="46"/>
    </location>
</feature>
<sequence length="174" mass="18766">EFLGLNAVPLVQFMPGKRIHPSFPPMPQPATTDGGEGGLPDGFGIGNGGGPFGSQTGLPSYFMPEKTYSPMWHIGFAHWLKPADRVLTGFRDLKAARAAGELEILEFPGPPRVAQGDNTGVRVDDYDFANPLSPHIVNCPTPITIDRVIHNARNAGRTDFGFPRKAKGNFKGDL</sequence>